<protein>
    <submittedName>
        <fullName evidence="1">Protein of uncharacterized function (DUF3791)</fullName>
    </submittedName>
</protein>
<proteinExistence type="predicted"/>
<dbReference type="InterPro" id="IPR025051">
    <property type="entry name" value="DUF3990"/>
</dbReference>
<dbReference type="EMBL" id="CYYR01000015">
    <property type="protein sequence ID" value="CUO12891.1"/>
    <property type="molecule type" value="Genomic_DNA"/>
</dbReference>
<dbReference type="AlphaFoldDB" id="A0A174CH02"/>
<dbReference type="Pfam" id="PF13151">
    <property type="entry name" value="DUF3990"/>
    <property type="match status" value="1"/>
</dbReference>
<dbReference type="Pfam" id="PF12668">
    <property type="entry name" value="DUF3791"/>
    <property type="match status" value="1"/>
</dbReference>
<organism evidence="1 2">
    <name type="scientific">Roseburia inulinivorans</name>
    <dbReference type="NCBI Taxonomy" id="360807"/>
    <lineage>
        <taxon>Bacteria</taxon>
        <taxon>Bacillati</taxon>
        <taxon>Bacillota</taxon>
        <taxon>Clostridia</taxon>
        <taxon>Lachnospirales</taxon>
        <taxon>Lachnospiraceae</taxon>
        <taxon>Roseburia</taxon>
    </lineage>
</organism>
<gene>
    <name evidence="1" type="ORF">ERS852392_02252</name>
</gene>
<dbReference type="Proteomes" id="UP000095395">
    <property type="component" value="Unassembled WGS sequence"/>
</dbReference>
<evidence type="ECO:0000313" key="2">
    <source>
        <dbReference type="Proteomes" id="UP000095395"/>
    </source>
</evidence>
<reference evidence="1 2" key="1">
    <citation type="submission" date="2015-09" db="EMBL/GenBank/DDBJ databases">
        <authorList>
            <consortium name="Pathogen Informatics"/>
        </authorList>
    </citation>
    <scope>NUCLEOTIDE SEQUENCE [LARGE SCALE GENOMIC DNA]</scope>
    <source>
        <strain evidence="1 2">2789STDY5608835</strain>
    </source>
</reference>
<dbReference type="InterPro" id="IPR024269">
    <property type="entry name" value="DUF3791"/>
</dbReference>
<dbReference type="RefSeq" id="WP_055302312.1">
    <property type="nucleotide sequence ID" value="NZ_CYYR01000015.1"/>
</dbReference>
<sequence>MSAQTDCEMLSIEVMEAYAGKYNLSGNKVVELFQKNQVFEKMLIQHEYLHQVSFEEVMEFVENVIADASRELVVYHGTCSEFEKINLNKSHNRRDFGKGFYTTILQSQSKEWAYRLSLREKRNGYYVYEFLFEEVPALKVKRFDRLNEEWLEFIKKNRSKGGLQHDYDVVIGPVADDNTMETVQLYMANILTAEEAVERLRYNKVNNKVNNQVSFHTEKALQYVKLVRRVSYARKDI</sequence>
<evidence type="ECO:0000313" key="1">
    <source>
        <dbReference type="EMBL" id="CUO12891.1"/>
    </source>
</evidence>
<name>A0A174CH02_9FIRM</name>
<accession>A0A174CH02</accession>